<name>A0A2W2ATY2_9HYPH</name>
<organism evidence="2 3">
    <name type="scientific">Aestuariivirga litoralis</name>
    <dbReference type="NCBI Taxonomy" id="2650924"/>
    <lineage>
        <taxon>Bacteria</taxon>
        <taxon>Pseudomonadati</taxon>
        <taxon>Pseudomonadota</taxon>
        <taxon>Alphaproteobacteria</taxon>
        <taxon>Hyphomicrobiales</taxon>
        <taxon>Aestuariivirgaceae</taxon>
        <taxon>Aestuariivirga</taxon>
    </lineage>
</organism>
<dbReference type="InterPro" id="IPR029024">
    <property type="entry name" value="TerB-like"/>
</dbReference>
<proteinExistence type="predicted"/>
<accession>A0A2W2ATY2</accession>
<dbReference type="Pfam" id="PF05099">
    <property type="entry name" value="TerB"/>
    <property type="match status" value="1"/>
</dbReference>
<protein>
    <submittedName>
        <fullName evidence="2">Tellurite resistance protein TerB</fullName>
    </submittedName>
</protein>
<sequence length="137" mass="14829">MPGTISTEQALIYTMVTMSGVEGKVNAIELAEIRQLVQTLPIFADFDEHRLMGVAQEAGEILQDTEGLKAILGLIKGALKPKLRETAYALAVEVAASDLAVGKEELRFLAMLRDALGLDKLVTAALERSAIARYQTE</sequence>
<gene>
    <name evidence="2" type="ORF">DK847_02490</name>
</gene>
<dbReference type="EMBL" id="QKVK01000001">
    <property type="protein sequence ID" value="PZF78691.1"/>
    <property type="molecule type" value="Genomic_DNA"/>
</dbReference>
<comment type="caution">
    <text evidence="2">The sequence shown here is derived from an EMBL/GenBank/DDBJ whole genome shotgun (WGS) entry which is preliminary data.</text>
</comment>
<evidence type="ECO:0000313" key="2">
    <source>
        <dbReference type="EMBL" id="PZF78691.1"/>
    </source>
</evidence>
<dbReference type="AlphaFoldDB" id="A0A2W2ATY2"/>
<dbReference type="SUPFAM" id="SSF158682">
    <property type="entry name" value="TerB-like"/>
    <property type="match status" value="1"/>
</dbReference>
<dbReference type="CDD" id="cd07176">
    <property type="entry name" value="terB"/>
    <property type="match status" value="1"/>
</dbReference>
<evidence type="ECO:0000259" key="1">
    <source>
        <dbReference type="Pfam" id="PF05099"/>
    </source>
</evidence>
<feature type="domain" description="Co-chaperone DjlA N-terminal" evidence="1">
    <location>
        <begin position="9"/>
        <end position="120"/>
    </location>
</feature>
<dbReference type="InterPro" id="IPR007791">
    <property type="entry name" value="DjlA_N"/>
</dbReference>
<dbReference type="Proteomes" id="UP000248795">
    <property type="component" value="Unassembled WGS sequence"/>
</dbReference>
<reference evidence="3" key="1">
    <citation type="submission" date="2018-06" db="EMBL/GenBank/DDBJ databases">
        <title>Aestuariibacter litoralis strain KCTC 52945T.</title>
        <authorList>
            <person name="Li X."/>
            <person name="Salam N."/>
            <person name="Li J.-L."/>
            <person name="Chen Y.-M."/>
            <person name="Yang Z.-W."/>
            <person name="Zhang L.-Y."/>
            <person name="Han M.-X."/>
            <person name="Xiao M."/>
            <person name="Li W.-J."/>
        </authorList>
    </citation>
    <scope>NUCLEOTIDE SEQUENCE [LARGE SCALE GENOMIC DNA]</scope>
    <source>
        <strain evidence="3">KCTC 52945</strain>
    </source>
</reference>
<dbReference type="RefSeq" id="WP_111196019.1">
    <property type="nucleotide sequence ID" value="NZ_QKVK01000001.1"/>
</dbReference>
<evidence type="ECO:0000313" key="3">
    <source>
        <dbReference type="Proteomes" id="UP000248795"/>
    </source>
</evidence>
<keyword evidence="3" id="KW-1185">Reference proteome</keyword>
<dbReference type="Gene3D" id="1.10.3680.10">
    <property type="entry name" value="TerB-like"/>
    <property type="match status" value="1"/>
</dbReference>